<comment type="caution">
    <text evidence="2">The sequence shown here is derived from an EMBL/GenBank/DDBJ whole genome shotgun (WGS) entry which is preliminary data.</text>
</comment>
<accession>A0AAV4R0C6</accession>
<name>A0AAV4R0C6_CAEEX</name>
<evidence type="ECO:0000313" key="3">
    <source>
        <dbReference type="Proteomes" id="UP001054945"/>
    </source>
</evidence>
<gene>
    <name evidence="2" type="ORF">CEXT_2771</name>
</gene>
<sequence>MAVSTIQSLARDRDTPFTPSGWQSEPDKDAWIVLCLDILTLEENNPLRILTSPMFPRDMEGLKEKEEIPPALILEFSVSKVQLSRSEREPNFIQELCETLERKITALTSFSIREAITKRHRVASQLKACCFQLRWNPVVWLLEDKSSAVSYLGGMAFDGMGCSGYPEIVWPDNGRGLARFGVFFDSGIANVCMYFGAFYWNSLSSAVYSVKGMQWMFSDQSLTRFRECNIVEEWFPEKKNI</sequence>
<proteinExistence type="predicted"/>
<dbReference type="Proteomes" id="UP001054945">
    <property type="component" value="Unassembled WGS sequence"/>
</dbReference>
<reference evidence="2 3" key="1">
    <citation type="submission" date="2021-06" db="EMBL/GenBank/DDBJ databases">
        <title>Caerostris extrusa draft genome.</title>
        <authorList>
            <person name="Kono N."/>
            <person name="Arakawa K."/>
        </authorList>
    </citation>
    <scope>NUCLEOTIDE SEQUENCE [LARGE SCALE GENOMIC DNA]</scope>
</reference>
<dbReference type="EMBL" id="BPLR01007098">
    <property type="protein sequence ID" value="GIY14521.1"/>
    <property type="molecule type" value="Genomic_DNA"/>
</dbReference>
<evidence type="ECO:0000256" key="1">
    <source>
        <dbReference type="SAM" id="MobiDB-lite"/>
    </source>
</evidence>
<protein>
    <submittedName>
        <fullName evidence="2">Uncharacterized protein</fullName>
    </submittedName>
</protein>
<organism evidence="2 3">
    <name type="scientific">Caerostris extrusa</name>
    <name type="common">Bark spider</name>
    <name type="synonym">Caerostris bankana</name>
    <dbReference type="NCBI Taxonomy" id="172846"/>
    <lineage>
        <taxon>Eukaryota</taxon>
        <taxon>Metazoa</taxon>
        <taxon>Ecdysozoa</taxon>
        <taxon>Arthropoda</taxon>
        <taxon>Chelicerata</taxon>
        <taxon>Arachnida</taxon>
        <taxon>Araneae</taxon>
        <taxon>Araneomorphae</taxon>
        <taxon>Entelegynae</taxon>
        <taxon>Araneoidea</taxon>
        <taxon>Araneidae</taxon>
        <taxon>Caerostris</taxon>
    </lineage>
</organism>
<keyword evidence="3" id="KW-1185">Reference proteome</keyword>
<evidence type="ECO:0000313" key="2">
    <source>
        <dbReference type="EMBL" id="GIY14521.1"/>
    </source>
</evidence>
<feature type="region of interest" description="Disordered" evidence="1">
    <location>
        <begin position="1"/>
        <end position="22"/>
    </location>
</feature>
<dbReference type="AlphaFoldDB" id="A0AAV4R0C6"/>